<dbReference type="SUPFAM" id="SSF144083">
    <property type="entry name" value="Magnesium transport protein CorA, transmembrane region"/>
    <property type="match status" value="1"/>
</dbReference>
<dbReference type="EMBL" id="VDCQ01000015">
    <property type="protein sequence ID" value="TNJ65806.1"/>
    <property type="molecule type" value="Genomic_DNA"/>
</dbReference>
<evidence type="ECO:0000256" key="8">
    <source>
        <dbReference type="SAM" id="Phobius"/>
    </source>
</evidence>
<dbReference type="InterPro" id="IPR045863">
    <property type="entry name" value="CorA_TM1_TM2"/>
</dbReference>
<feature type="transmembrane region" description="Helical" evidence="8">
    <location>
        <begin position="274"/>
        <end position="295"/>
    </location>
</feature>
<keyword evidence="6 8" id="KW-1133">Transmembrane helix</keyword>
<evidence type="ECO:0000313" key="10">
    <source>
        <dbReference type="Proteomes" id="UP000307943"/>
    </source>
</evidence>
<dbReference type="PANTHER" id="PTHR46494">
    <property type="entry name" value="CORA FAMILY METAL ION TRANSPORTER (EUROFUNG)"/>
    <property type="match status" value="1"/>
</dbReference>
<feature type="transmembrane region" description="Helical" evidence="8">
    <location>
        <begin position="243"/>
        <end position="262"/>
    </location>
</feature>
<dbReference type="InterPro" id="IPR045861">
    <property type="entry name" value="CorA_cytoplasmic_dom"/>
</dbReference>
<protein>
    <recommendedName>
        <fullName evidence="11">Magnesium transporter</fullName>
    </recommendedName>
</protein>
<dbReference type="GO" id="GO:0050897">
    <property type="term" value="F:cobalt ion binding"/>
    <property type="evidence" value="ECO:0007669"/>
    <property type="project" value="TreeGrafter"/>
</dbReference>
<evidence type="ECO:0000256" key="7">
    <source>
        <dbReference type="ARBA" id="ARBA00023136"/>
    </source>
</evidence>
<name>A0A5C4TAV8_9BACL</name>
<keyword evidence="10" id="KW-1185">Reference proteome</keyword>
<evidence type="ECO:0008006" key="11">
    <source>
        <dbReference type="Google" id="ProtNLM"/>
    </source>
</evidence>
<dbReference type="CDD" id="cd12821">
    <property type="entry name" value="EcCorA_ZntB-like"/>
    <property type="match status" value="1"/>
</dbReference>
<dbReference type="SUPFAM" id="SSF143865">
    <property type="entry name" value="CorA soluble domain-like"/>
    <property type="match status" value="1"/>
</dbReference>
<dbReference type="InterPro" id="IPR002523">
    <property type="entry name" value="MgTranspt_CorA/ZnTranspt_ZntB"/>
</dbReference>
<dbReference type="GO" id="GO:0005886">
    <property type="term" value="C:plasma membrane"/>
    <property type="evidence" value="ECO:0007669"/>
    <property type="project" value="UniProtKB-SubCell"/>
</dbReference>
<keyword evidence="5 8" id="KW-0812">Transmembrane</keyword>
<evidence type="ECO:0000256" key="3">
    <source>
        <dbReference type="ARBA" id="ARBA00022448"/>
    </source>
</evidence>
<evidence type="ECO:0000256" key="6">
    <source>
        <dbReference type="ARBA" id="ARBA00022989"/>
    </source>
</evidence>
<evidence type="ECO:0000256" key="5">
    <source>
        <dbReference type="ARBA" id="ARBA00022692"/>
    </source>
</evidence>
<evidence type="ECO:0000256" key="1">
    <source>
        <dbReference type="ARBA" id="ARBA00004651"/>
    </source>
</evidence>
<dbReference type="GO" id="GO:0015095">
    <property type="term" value="F:magnesium ion transmembrane transporter activity"/>
    <property type="evidence" value="ECO:0007669"/>
    <property type="project" value="TreeGrafter"/>
</dbReference>
<evidence type="ECO:0000256" key="2">
    <source>
        <dbReference type="ARBA" id="ARBA00009765"/>
    </source>
</evidence>
<dbReference type="Pfam" id="PF01544">
    <property type="entry name" value="CorA"/>
    <property type="match status" value="1"/>
</dbReference>
<keyword evidence="4" id="KW-1003">Cell membrane</keyword>
<evidence type="ECO:0000313" key="9">
    <source>
        <dbReference type="EMBL" id="TNJ65806.1"/>
    </source>
</evidence>
<comment type="subcellular location">
    <subcellularLocation>
        <location evidence="1">Cell membrane</location>
        <topology evidence="1">Multi-pass membrane protein</topology>
    </subcellularLocation>
</comment>
<dbReference type="AlphaFoldDB" id="A0A5C4TAV8"/>
<reference evidence="9 10" key="1">
    <citation type="submission" date="2019-05" db="EMBL/GenBank/DDBJ databases">
        <title>We sequenced the genome of Paenibacillus hemerocallicola KCTC 33185 for further insight into its adaptation and study the phylogeny of Paenibacillus.</title>
        <authorList>
            <person name="Narsing Rao M.P."/>
        </authorList>
    </citation>
    <scope>NUCLEOTIDE SEQUENCE [LARGE SCALE GENOMIC DNA]</scope>
    <source>
        <strain evidence="9 10">KCTC 33185</strain>
    </source>
</reference>
<dbReference type="GO" id="GO:0015087">
    <property type="term" value="F:cobalt ion transmembrane transporter activity"/>
    <property type="evidence" value="ECO:0007669"/>
    <property type="project" value="TreeGrafter"/>
</dbReference>
<evidence type="ECO:0000256" key="4">
    <source>
        <dbReference type="ARBA" id="ARBA00022475"/>
    </source>
</evidence>
<dbReference type="PANTHER" id="PTHR46494:SF2">
    <property type="entry name" value="MAGNESIUM TRANSPORT PROTEIN CORA"/>
    <property type="match status" value="1"/>
</dbReference>
<dbReference type="GO" id="GO:0000287">
    <property type="term" value="F:magnesium ion binding"/>
    <property type="evidence" value="ECO:0007669"/>
    <property type="project" value="TreeGrafter"/>
</dbReference>
<sequence>MDQRTEAANTAPAWKWIRIPAGQQAAEMEEHDPDVAEWTRTASERTANLVVVSEKADGAALIYGTLVGSDEDEPEVGTAIHFHVTAARLVTLLPASFPYERLDESPWRERLARCSGGHEAFAVLLGLLAQCFHKGLDGYEARLGSLESAMRSRNRKVLMDRTLERRHELIEWSLRLAPFRELGDALNEAFMDDIADCREYRRLILQLERIEKLLGAYEAGIDTLLSMDDAVSSFRGNEIMKTLTIFTALFTPATVAGALWGMNFKKLPIDDWPVGFVLCCSVVLLFTGLIYIWLWRKGWTGDLLRGRNPDSHL</sequence>
<comment type="similarity">
    <text evidence="2">Belongs to the CorA metal ion transporter (MIT) (TC 1.A.35) family.</text>
</comment>
<gene>
    <name evidence="9" type="ORF">FE784_12865</name>
</gene>
<organism evidence="9 10">
    <name type="scientific">Paenibacillus hemerocallicola</name>
    <dbReference type="NCBI Taxonomy" id="1172614"/>
    <lineage>
        <taxon>Bacteria</taxon>
        <taxon>Bacillati</taxon>
        <taxon>Bacillota</taxon>
        <taxon>Bacilli</taxon>
        <taxon>Bacillales</taxon>
        <taxon>Paenibacillaceae</taxon>
        <taxon>Paenibacillus</taxon>
    </lineage>
</organism>
<accession>A0A5C4TAV8</accession>
<keyword evidence="3" id="KW-0813">Transport</keyword>
<proteinExistence type="inferred from homology"/>
<comment type="caution">
    <text evidence="9">The sequence shown here is derived from an EMBL/GenBank/DDBJ whole genome shotgun (WGS) entry which is preliminary data.</text>
</comment>
<dbReference type="Gene3D" id="1.20.58.340">
    <property type="entry name" value="Magnesium transport protein CorA, transmembrane region"/>
    <property type="match status" value="1"/>
</dbReference>
<dbReference type="Proteomes" id="UP000307943">
    <property type="component" value="Unassembled WGS sequence"/>
</dbReference>
<keyword evidence="7 8" id="KW-0472">Membrane</keyword>
<dbReference type="OrthoDB" id="9803416at2"/>
<dbReference type="RefSeq" id="WP_139602607.1">
    <property type="nucleotide sequence ID" value="NZ_VDCQ01000015.1"/>
</dbReference>